<dbReference type="EMBL" id="JAGMUU010000005">
    <property type="protein sequence ID" value="KAH7152529.1"/>
    <property type="molecule type" value="Genomic_DNA"/>
</dbReference>
<comment type="similarity">
    <text evidence="1">Belongs to the AIM6 family.</text>
</comment>
<evidence type="ECO:0000256" key="3">
    <source>
        <dbReference type="SAM" id="Phobius"/>
    </source>
</evidence>
<evidence type="ECO:0000313" key="4">
    <source>
        <dbReference type="EMBL" id="KAH7152529.1"/>
    </source>
</evidence>
<dbReference type="GO" id="GO:0008081">
    <property type="term" value="F:phosphoric diester hydrolase activity"/>
    <property type="evidence" value="ECO:0007669"/>
    <property type="project" value="InterPro"/>
</dbReference>
<evidence type="ECO:0000313" key="5">
    <source>
        <dbReference type="Proteomes" id="UP000717696"/>
    </source>
</evidence>
<sequence length="326" mass="35817">MTPTRTNKKTNPKPYAIAAGLVGTALATIGLLLALILQLAPVFCNDDGQSSLGNRDINLHSGHPSDSVPIPCSSHNDYWRKMPLFSALIAGCIGVEADVWALKDELYVSHDRGRLATDRTLSALYIDPLLKILHDRNSATGAGLPTRGVYAIDPTQTLVLLVDIKANAEAAWPLLLKKLQPLRKAGWLTHLKNGTLIHAPITVVGTGETRVEQIESNPFKDIFLDAPLAKLGGNAYNSFNSYYASVSFPRSIGLVGPQGLRQSQLLKIRGQIKEAHSRGLKVRYWNLPAWPFSKRNQLWEVLINEGLDILHVDDVIGVRDLFQGRQ</sequence>
<dbReference type="InterPro" id="IPR017946">
    <property type="entry name" value="PLC-like_Pdiesterase_TIM-brl"/>
</dbReference>
<dbReference type="PANTHER" id="PTHR31571">
    <property type="entry name" value="ALTERED INHERITANCE OF MITOCHONDRIA PROTEIN 6"/>
    <property type="match status" value="1"/>
</dbReference>
<gene>
    <name evidence="4" type="ORF">B0J13DRAFT_266568</name>
</gene>
<keyword evidence="3" id="KW-0812">Transmembrane</keyword>
<keyword evidence="5" id="KW-1185">Reference proteome</keyword>
<dbReference type="PANTHER" id="PTHR31571:SF1">
    <property type="entry name" value="ALTERED INHERITANCE OF MITOCHONDRIA PROTEIN 6"/>
    <property type="match status" value="1"/>
</dbReference>
<evidence type="ECO:0000256" key="2">
    <source>
        <dbReference type="ARBA" id="ARBA00014286"/>
    </source>
</evidence>
<dbReference type="Proteomes" id="UP000717696">
    <property type="component" value="Unassembled WGS sequence"/>
</dbReference>
<dbReference type="InterPro" id="IPR051236">
    <property type="entry name" value="HAT_RTT109-like"/>
</dbReference>
<proteinExistence type="inferred from homology"/>
<dbReference type="SUPFAM" id="SSF51695">
    <property type="entry name" value="PLC-like phosphodiesterases"/>
    <property type="match status" value="1"/>
</dbReference>
<accession>A0A9P9F3L8</accession>
<organism evidence="4 5">
    <name type="scientific">Dactylonectria estremocensis</name>
    <dbReference type="NCBI Taxonomy" id="1079267"/>
    <lineage>
        <taxon>Eukaryota</taxon>
        <taxon>Fungi</taxon>
        <taxon>Dikarya</taxon>
        <taxon>Ascomycota</taxon>
        <taxon>Pezizomycotina</taxon>
        <taxon>Sordariomycetes</taxon>
        <taxon>Hypocreomycetidae</taxon>
        <taxon>Hypocreales</taxon>
        <taxon>Nectriaceae</taxon>
        <taxon>Dactylonectria</taxon>
    </lineage>
</organism>
<comment type="caution">
    <text evidence="4">The sequence shown here is derived from an EMBL/GenBank/DDBJ whole genome shotgun (WGS) entry which is preliminary data.</text>
</comment>
<feature type="transmembrane region" description="Helical" evidence="3">
    <location>
        <begin position="15"/>
        <end position="37"/>
    </location>
</feature>
<dbReference type="AlphaFoldDB" id="A0A9P9F3L8"/>
<keyword evidence="3" id="KW-1133">Transmembrane helix</keyword>
<name>A0A9P9F3L8_9HYPO</name>
<evidence type="ECO:0000256" key="1">
    <source>
        <dbReference type="ARBA" id="ARBA00008858"/>
    </source>
</evidence>
<reference evidence="4" key="1">
    <citation type="journal article" date="2021" name="Nat. Commun.">
        <title>Genetic determinants of endophytism in the Arabidopsis root mycobiome.</title>
        <authorList>
            <person name="Mesny F."/>
            <person name="Miyauchi S."/>
            <person name="Thiergart T."/>
            <person name="Pickel B."/>
            <person name="Atanasova L."/>
            <person name="Karlsson M."/>
            <person name="Huettel B."/>
            <person name="Barry K.W."/>
            <person name="Haridas S."/>
            <person name="Chen C."/>
            <person name="Bauer D."/>
            <person name="Andreopoulos W."/>
            <person name="Pangilinan J."/>
            <person name="LaButti K."/>
            <person name="Riley R."/>
            <person name="Lipzen A."/>
            <person name="Clum A."/>
            <person name="Drula E."/>
            <person name="Henrissat B."/>
            <person name="Kohler A."/>
            <person name="Grigoriev I.V."/>
            <person name="Martin F.M."/>
            <person name="Hacquard S."/>
        </authorList>
    </citation>
    <scope>NUCLEOTIDE SEQUENCE</scope>
    <source>
        <strain evidence="4">MPI-CAGE-AT-0021</strain>
    </source>
</reference>
<dbReference type="OrthoDB" id="4153866at2759"/>
<protein>
    <recommendedName>
        <fullName evidence="2">Altered inheritance of mitochondria protein 6</fullName>
    </recommendedName>
</protein>
<keyword evidence="3" id="KW-0472">Membrane</keyword>
<dbReference type="GO" id="GO:0006629">
    <property type="term" value="P:lipid metabolic process"/>
    <property type="evidence" value="ECO:0007669"/>
    <property type="project" value="InterPro"/>
</dbReference>